<dbReference type="InterPro" id="IPR003593">
    <property type="entry name" value="AAA+_ATPase"/>
</dbReference>
<keyword evidence="4 6" id="KW-0067">ATP-binding</keyword>
<dbReference type="Gene3D" id="3.40.50.300">
    <property type="entry name" value="P-loop containing nucleotide triphosphate hydrolases"/>
    <property type="match status" value="1"/>
</dbReference>
<name>A0A9X2WML2_9GAMM</name>
<dbReference type="Pfam" id="PF00005">
    <property type="entry name" value="ABC_tran"/>
    <property type="match status" value="1"/>
</dbReference>
<dbReference type="GO" id="GO:0005524">
    <property type="term" value="F:ATP binding"/>
    <property type="evidence" value="ECO:0007669"/>
    <property type="project" value="UniProtKB-KW"/>
</dbReference>
<keyword evidence="2" id="KW-0813">Transport</keyword>
<evidence type="ECO:0000256" key="4">
    <source>
        <dbReference type="ARBA" id="ARBA00022840"/>
    </source>
</evidence>
<protein>
    <submittedName>
        <fullName evidence="6">Energy-coupling factor ABC transporter ATP-binding protein</fullName>
    </submittedName>
</protein>
<dbReference type="PROSITE" id="PS00211">
    <property type="entry name" value="ABC_TRANSPORTER_1"/>
    <property type="match status" value="1"/>
</dbReference>
<proteinExistence type="inferred from homology"/>
<accession>A0A9X2WML2</accession>
<evidence type="ECO:0000313" key="6">
    <source>
        <dbReference type="EMBL" id="MCT7941954.1"/>
    </source>
</evidence>
<dbReference type="AlphaFoldDB" id="A0A9X2WML2"/>
<dbReference type="InterPro" id="IPR050153">
    <property type="entry name" value="Metal_Ion_Import_ABC"/>
</dbReference>
<evidence type="ECO:0000256" key="3">
    <source>
        <dbReference type="ARBA" id="ARBA00022741"/>
    </source>
</evidence>
<gene>
    <name evidence="6" type="ORF">NE535_09150</name>
</gene>
<comment type="caution">
    <text evidence="6">The sequence shown here is derived from an EMBL/GenBank/DDBJ whole genome shotgun (WGS) entry which is preliminary data.</text>
</comment>
<keyword evidence="7" id="KW-1185">Reference proteome</keyword>
<dbReference type="SMART" id="SM00382">
    <property type="entry name" value="AAA"/>
    <property type="match status" value="1"/>
</dbReference>
<dbReference type="GO" id="GO:0016020">
    <property type="term" value="C:membrane"/>
    <property type="evidence" value="ECO:0007669"/>
    <property type="project" value="InterPro"/>
</dbReference>
<dbReference type="InterPro" id="IPR003439">
    <property type="entry name" value="ABC_transporter-like_ATP-bd"/>
</dbReference>
<dbReference type="CDD" id="cd03225">
    <property type="entry name" value="ABC_cobalt_CbiO_domain1"/>
    <property type="match status" value="1"/>
</dbReference>
<comment type="similarity">
    <text evidence="1">Belongs to the ABC transporter superfamily.</text>
</comment>
<dbReference type="SUPFAM" id="SSF52540">
    <property type="entry name" value="P-loop containing nucleoside triphosphate hydrolases"/>
    <property type="match status" value="1"/>
</dbReference>
<dbReference type="InterPro" id="IPR027417">
    <property type="entry name" value="P-loop_NTPase"/>
</dbReference>
<reference evidence="6" key="1">
    <citation type="journal article" date="2023" name="Int. J. Syst. Evol. Microbiol.">
        <title>&lt;i&gt;Shewanella septentrionalis&lt;/i&gt; sp. nov. and &lt;i&gt;Shewanella holmiensis&lt;/i&gt; sp. nov., isolated from Baltic Sea water and sediments.</title>
        <authorList>
            <person name="Martin-Rodriguez A.J."/>
            <person name="Thorell K."/>
            <person name="Joffre E."/>
            <person name="Jensie-Markopoulos S."/>
            <person name="Moore E.R.B."/>
            <person name="Sjoling A."/>
        </authorList>
    </citation>
    <scope>NUCLEOTIDE SEQUENCE</scope>
    <source>
        <strain evidence="6">SP1S2-7</strain>
    </source>
</reference>
<dbReference type="EMBL" id="JAMTCD010000009">
    <property type="protein sequence ID" value="MCT7941954.1"/>
    <property type="molecule type" value="Genomic_DNA"/>
</dbReference>
<dbReference type="PANTHER" id="PTHR42734">
    <property type="entry name" value="METAL TRANSPORT SYSTEM ATP-BINDING PROTEIN TM_0124-RELATED"/>
    <property type="match status" value="1"/>
</dbReference>
<evidence type="ECO:0000256" key="2">
    <source>
        <dbReference type="ARBA" id="ARBA00022448"/>
    </source>
</evidence>
<sequence length="229" mass="25846">MQFDARRLFSAHKLRFVEGDVIYLQGDNGSGKSTLMKILAGLLKPSQGYVFSQGFSRPAWWQSDSLLGKAVYLHQHPYLFDGTVKYNLTYGLPVRKIRTKALQQRLEQAINMAQLSDLLQHSASDLSGGERQRLAIARAWICQPKLLMLDEPISNMDKHSQRLVLAMINQLKIEGTGLLISSHQTCGLTALCQQHWHIKDQVIHTSQHVPNLDTQQDNSVMGSHYVIAK</sequence>
<dbReference type="Proteomes" id="UP001155546">
    <property type="component" value="Unassembled WGS sequence"/>
</dbReference>
<evidence type="ECO:0000259" key="5">
    <source>
        <dbReference type="PROSITE" id="PS50893"/>
    </source>
</evidence>
<evidence type="ECO:0000256" key="1">
    <source>
        <dbReference type="ARBA" id="ARBA00005417"/>
    </source>
</evidence>
<dbReference type="GO" id="GO:0055085">
    <property type="term" value="P:transmembrane transport"/>
    <property type="evidence" value="ECO:0007669"/>
    <property type="project" value="InterPro"/>
</dbReference>
<dbReference type="InterPro" id="IPR017871">
    <property type="entry name" value="ABC_transporter-like_CS"/>
</dbReference>
<dbReference type="InterPro" id="IPR015856">
    <property type="entry name" value="ABC_transpr_CbiO/EcfA_su"/>
</dbReference>
<dbReference type="PROSITE" id="PS50893">
    <property type="entry name" value="ABC_TRANSPORTER_2"/>
    <property type="match status" value="1"/>
</dbReference>
<dbReference type="GO" id="GO:0016887">
    <property type="term" value="F:ATP hydrolysis activity"/>
    <property type="evidence" value="ECO:0007669"/>
    <property type="project" value="InterPro"/>
</dbReference>
<organism evidence="6 7">
    <name type="scientific">Shewanella holmiensis</name>
    <dbReference type="NCBI Taxonomy" id="2952222"/>
    <lineage>
        <taxon>Bacteria</taxon>
        <taxon>Pseudomonadati</taxon>
        <taxon>Pseudomonadota</taxon>
        <taxon>Gammaproteobacteria</taxon>
        <taxon>Alteromonadales</taxon>
        <taxon>Shewanellaceae</taxon>
        <taxon>Shewanella</taxon>
    </lineage>
</organism>
<dbReference type="PANTHER" id="PTHR42734:SF17">
    <property type="entry name" value="METAL TRANSPORT SYSTEM ATP-BINDING PROTEIN TM_0124-RELATED"/>
    <property type="match status" value="1"/>
</dbReference>
<feature type="domain" description="ABC transporter" evidence="5">
    <location>
        <begin position="1"/>
        <end position="225"/>
    </location>
</feature>
<keyword evidence="3" id="KW-0547">Nucleotide-binding</keyword>
<evidence type="ECO:0000313" key="7">
    <source>
        <dbReference type="Proteomes" id="UP001155546"/>
    </source>
</evidence>